<dbReference type="Pfam" id="PF00072">
    <property type="entry name" value="Response_reg"/>
    <property type="match status" value="1"/>
</dbReference>
<dbReference type="AlphaFoldDB" id="A0A927GTH8"/>
<proteinExistence type="predicted"/>
<feature type="domain" description="HTH araC/xylS-type" evidence="9">
    <location>
        <begin position="429"/>
        <end position="527"/>
    </location>
</feature>
<dbReference type="RefSeq" id="WP_190920701.1">
    <property type="nucleotide sequence ID" value="NZ_JACXIZ010000041.1"/>
</dbReference>
<evidence type="ECO:0000313" key="12">
    <source>
        <dbReference type="Proteomes" id="UP000621560"/>
    </source>
</evidence>
<comment type="subcellular location">
    <subcellularLocation>
        <location evidence="1">Cytoplasm</location>
    </subcellularLocation>
</comment>
<organism evidence="11 12">
    <name type="scientific">Paenibacillus sabuli</name>
    <dbReference type="NCBI Taxonomy" id="2772509"/>
    <lineage>
        <taxon>Bacteria</taxon>
        <taxon>Bacillati</taxon>
        <taxon>Bacillota</taxon>
        <taxon>Bacilli</taxon>
        <taxon>Bacillales</taxon>
        <taxon>Paenibacillaceae</taxon>
        <taxon>Paenibacillus</taxon>
    </lineage>
</organism>
<keyword evidence="5" id="KW-0805">Transcription regulation</keyword>
<dbReference type="InterPro" id="IPR018060">
    <property type="entry name" value="HTH_AraC"/>
</dbReference>
<dbReference type="InterPro" id="IPR009057">
    <property type="entry name" value="Homeodomain-like_sf"/>
</dbReference>
<evidence type="ECO:0000256" key="1">
    <source>
        <dbReference type="ARBA" id="ARBA00004496"/>
    </source>
</evidence>
<dbReference type="GO" id="GO:0005737">
    <property type="term" value="C:cytoplasm"/>
    <property type="evidence" value="ECO:0007669"/>
    <property type="project" value="UniProtKB-SubCell"/>
</dbReference>
<accession>A0A927GTH8</accession>
<evidence type="ECO:0000256" key="6">
    <source>
        <dbReference type="ARBA" id="ARBA00023125"/>
    </source>
</evidence>
<sequence length="535" mass="60590">MNRHVMLVDDEPLARKHIRSSFPWDEWGYEIVCEADNGAEALEQCRRHAPDIALVDITMPVMDGLTLLERMAREHPRIRCIVLTAHRDFAYIQKALQLGAVGYILKSPIHPEETRQALDRASAALQQDTVYTEAARERRLLLQTNRYPLRRSMLEQMLSGVLERREHVLERGAAIGVALEADAYIVVAAAIDQPEEVLGRYPEKDHPLIEFSLLEIVRESLAAVMPGRFELFPAAIGRLAIVLKQSAAPGSDALEDLPALAEAALQQPLADYMKLQLCLAASPCMRPEQLGAAYRRSAALLVHRFYQSRPHLILEQSAAPFQDVSDELLSGLAAKLQDSVAVYTADRYADWTAQTRNYLLLVRPQPEKVRRWFGGLRRCYPPEEELHLPPWPDFESCADLYACFETLARWTEAWQEARSSMIAIRPEIARAVAFIRANLSRELTLDTIAGEVGLSASHLSHLFKREIGSPVIDYVLEQRIEQAKVYIAEGKYRNYELAEKVGFRYYSHFSTMFKKMVGCSPSDYKKTALTKITKS</sequence>
<dbReference type="Proteomes" id="UP000621560">
    <property type="component" value="Unassembled WGS sequence"/>
</dbReference>
<dbReference type="SMART" id="SM00448">
    <property type="entry name" value="REC"/>
    <property type="match status" value="1"/>
</dbReference>
<dbReference type="CDD" id="cd17536">
    <property type="entry name" value="REC_YesN-like"/>
    <property type="match status" value="1"/>
</dbReference>
<keyword evidence="7" id="KW-0804">Transcription</keyword>
<comment type="caution">
    <text evidence="11">The sequence shown here is derived from an EMBL/GenBank/DDBJ whole genome shotgun (WGS) entry which is preliminary data.</text>
</comment>
<dbReference type="GO" id="GO:0043565">
    <property type="term" value="F:sequence-specific DNA binding"/>
    <property type="evidence" value="ECO:0007669"/>
    <property type="project" value="InterPro"/>
</dbReference>
<evidence type="ECO:0000259" key="9">
    <source>
        <dbReference type="PROSITE" id="PS01124"/>
    </source>
</evidence>
<feature type="modified residue" description="4-aspartylphosphate" evidence="8">
    <location>
        <position position="56"/>
    </location>
</feature>
<dbReference type="GO" id="GO:0003700">
    <property type="term" value="F:DNA-binding transcription factor activity"/>
    <property type="evidence" value="ECO:0007669"/>
    <property type="project" value="InterPro"/>
</dbReference>
<dbReference type="InterPro" id="IPR011006">
    <property type="entry name" value="CheY-like_superfamily"/>
</dbReference>
<evidence type="ECO:0000259" key="10">
    <source>
        <dbReference type="PROSITE" id="PS50110"/>
    </source>
</evidence>
<name>A0A927GTH8_9BACL</name>
<keyword evidence="12" id="KW-1185">Reference proteome</keyword>
<evidence type="ECO:0000313" key="11">
    <source>
        <dbReference type="EMBL" id="MBD2847593.1"/>
    </source>
</evidence>
<dbReference type="Pfam" id="PF12833">
    <property type="entry name" value="HTH_18"/>
    <property type="match status" value="1"/>
</dbReference>
<feature type="domain" description="Response regulatory" evidence="10">
    <location>
        <begin position="4"/>
        <end position="121"/>
    </location>
</feature>
<keyword evidence="4" id="KW-0902">Two-component regulatory system</keyword>
<dbReference type="SUPFAM" id="SSF46689">
    <property type="entry name" value="Homeodomain-like"/>
    <property type="match status" value="2"/>
</dbReference>
<dbReference type="SUPFAM" id="SSF52172">
    <property type="entry name" value="CheY-like"/>
    <property type="match status" value="1"/>
</dbReference>
<dbReference type="PROSITE" id="PS01124">
    <property type="entry name" value="HTH_ARAC_FAMILY_2"/>
    <property type="match status" value="1"/>
</dbReference>
<dbReference type="GO" id="GO:0000160">
    <property type="term" value="P:phosphorelay signal transduction system"/>
    <property type="evidence" value="ECO:0007669"/>
    <property type="project" value="UniProtKB-KW"/>
</dbReference>
<evidence type="ECO:0000256" key="2">
    <source>
        <dbReference type="ARBA" id="ARBA00022490"/>
    </source>
</evidence>
<dbReference type="Gene3D" id="3.40.50.2300">
    <property type="match status" value="1"/>
</dbReference>
<dbReference type="InterPro" id="IPR051552">
    <property type="entry name" value="HptR"/>
</dbReference>
<dbReference type="PANTHER" id="PTHR42713:SF3">
    <property type="entry name" value="TRANSCRIPTIONAL REGULATORY PROTEIN HPTR"/>
    <property type="match status" value="1"/>
</dbReference>
<dbReference type="InterPro" id="IPR001789">
    <property type="entry name" value="Sig_transdc_resp-reg_receiver"/>
</dbReference>
<dbReference type="EMBL" id="JACXIZ010000041">
    <property type="protein sequence ID" value="MBD2847593.1"/>
    <property type="molecule type" value="Genomic_DNA"/>
</dbReference>
<evidence type="ECO:0000256" key="5">
    <source>
        <dbReference type="ARBA" id="ARBA00023015"/>
    </source>
</evidence>
<dbReference type="SMART" id="SM00342">
    <property type="entry name" value="HTH_ARAC"/>
    <property type="match status" value="1"/>
</dbReference>
<dbReference type="PROSITE" id="PS50110">
    <property type="entry name" value="RESPONSE_REGULATORY"/>
    <property type="match status" value="1"/>
</dbReference>
<keyword evidence="6" id="KW-0238">DNA-binding</keyword>
<protein>
    <submittedName>
        <fullName evidence="11">Response regulator</fullName>
    </submittedName>
</protein>
<evidence type="ECO:0000256" key="4">
    <source>
        <dbReference type="ARBA" id="ARBA00023012"/>
    </source>
</evidence>
<evidence type="ECO:0000256" key="7">
    <source>
        <dbReference type="ARBA" id="ARBA00023163"/>
    </source>
</evidence>
<dbReference type="PANTHER" id="PTHR42713">
    <property type="entry name" value="HISTIDINE KINASE-RELATED"/>
    <property type="match status" value="1"/>
</dbReference>
<gene>
    <name evidence="11" type="ORF">IDH44_20580</name>
</gene>
<keyword evidence="3 8" id="KW-0597">Phosphoprotein</keyword>
<evidence type="ECO:0000256" key="8">
    <source>
        <dbReference type="PROSITE-ProRule" id="PRU00169"/>
    </source>
</evidence>
<reference evidence="11" key="1">
    <citation type="submission" date="2020-09" db="EMBL/GenBank/DDBJ databases">
        <title>A novel bacterium of genus Paenibacillus, isolated from South China Sea.</title>
        <authorList>
            <person name="Huang H."/>
            <person name="Mo K."/>
            <person name="Hu Y."/>
        </authorList>
    </citation>
    <scope>NUCLEOTIDE SEQUENCE</scope>
    <source>
        <strain evidence="11">IB182496</strain>
    </source>
</reference>
<dbReference type="Gene3D" id="1.10.10.60">
    <property type="entry name" value="Homeodomain-like"/>
    <property type="match status" value="2"/>
</dbReference>
<evidence type="ECO:0000256" key="3">
    <source>
        <dbReference type="ARBA" id="ARBA00022553"/>
    </source>
</evidence>
<keyword evidence="2" id="KW-0963">Cytoplasm</keyword>